<dbReference type="AlphaFoldDB" id="A0A1I5XEI7"/>
<reference evidence="2" key="1">
    <citation type="submission" date="2016-10" db="EMBL/GenBank/DDBJ databases">
        <authorList>
            <person name="Varghese N."/>
            <person name="Submissions S."/>
        </authorList>
    </citation>
    <scope>NUCLEOTIDE SEQUENCE [LARGE SCALE GENOMIC DNA]</scope>
    <source>
        <strain evidence="2">JCM 15604</strain>
    </source>
</reference>
<evidence type="ECO:0000313" key="1">
    <source>
        <dbReference type="EMBL" id="SFQ30375.1"/>
    </source>
</evidence>
<proteinExistence type="predicted"/>
<name>A0A1I5XEI7_9GAMM</name>
<evidence type="ECO:0000313" key="2">
    <source>
        <dbReference type="Proteomes" id="UP000182025"/>
    </source>
</evidence>
<dbReference type="Proteomes" id="UP000182025">
    <property type="component" value="Unassembled WGS sequence"/>
</dbReference>
<protein>
    <submittedName>
        <fullName evidence="1">Uncharacterized protein</fullName>
    </submittedName>
</protein>
<sequence>MIGAQLSSSDQRVAVQKALVVCTGEFTPPSESVRVNGIEPDCLQFRDSIFLRILFYH</sequence>
<organism evidence="1 2">
    <name type="scientific">Ectopseudomonas toyotomiensis</name>
    <dbReference type="NCBI Taxonomy" id="554344"/>
    <lineage>
        <taxon>Bacteria</taxon>
        <taxon>Pseudomonadati</taxon>
        <taxon>Pseudomonadota</taxon>
        <taxon>Gammaproteobacteria</taxon>
        <taxon>Pseudomonadales</taxon>
        <taxon>Pseudomonadaceae</taxon>
        <taxon>Ectopseudomonas</taxon>
    </lineage>
</organism>
<accession>A0A1I5XEI7</accession>
<dbReference type="EMBL" id="FOXK01000010">
    <property type="protein sequence ID" value="SFQ30375.1"/>
    <property type="molecule type" value="Genomic_DNA"/>
</dbReference>
<keyword evidence="2" id="KW-1185">Reference proteome</keyword>
<gene>
    <name evidence="1" type="ORF">SAMN05216177_110190</name>
</gene>